<feature type="region of interest" description="Disordered" evidence="2">
    <location>
        <begin position="235"/>
        <end position="338"/>
    </location>
</feature>
<protein>
    <submittedName>
        <fullName evidence="4">ParB/RepB/Spo0J family partition protein</fullName>
    </submittedName>
</protein>
<dbReference type="PANTHER" id="PTHR33375">
    <property type="entry name" value="CHROMOSOME-PARTITIONING PROTEIN PARB-RELATED"/>
    <property type="match status" value="1"/>
</dbReference>
<dbReference type="RefSeq" id="WP_092320769.1">
    <property type="nucleotide sequence ID" value="NZ_FNTJ01000003.1"/>
</dbReference>
<dbReference type="AlphaFoldDB" id="A0A1H4ZR78"/>
<name>A0A1H4ZR78_9PSED</name>
<dbReference type="EMBL" id="FNTJ01000003">
    <property type="protein sequence ID" value="SED32696.1"/>
    <property type="molecule type" value="Genomic_DNA"/>
</dbReference>
<sequence length="407" mass="43236">MSEASPKKEFALAGLKSLAGNLAKLDQVATEGRVLELDPSQVVPSLQVRTSFIEIEELADSIKQGGQHTPITVGPMDTDTGKYPLLMGERRWRAVQLIPGLKIRCIVDASQRSAADLIKAQVTENEQRNGLLPHEVGIAIQRYKEARLADGVKLTYPQIATEWSKPLHYINVHAGLTDLPECILSLITNNITRDSEMLFSLKTLHKLEPETCEKFIAEAKDQPDLLTRATARNMAREAKARATQQENGGNATGGLNGNAGAEKQSGASGFASTQAASTAAPSSNSGAGEEQGSAGAEAVAAGQVDVGGTGRSAEPSKGSESGQAQGAPQEKSRPKSVTRDIDANRIVIAVNIVREETTKGLLLVNKVVDGQPGKCVVEITKQGKQTELIVDTDCIEIVTMAELAAIE</sequence>
<feature type="domain" description="ParB-like N-terminal" evidence="3">
    <location>
        <begin position="35"/>
        <end position="126"/>
    </location>
</feature>
<dbReference type="SUPFAM" id="SSF110849">
    <property type="entry name" value="ParB/Sulfiredoxin"/>
    <property type="match status" value="1"/>
</dbReference>
<dbReference type="NCBIfam" id="TIGR00180">
    <property type="entry name" value="parB_part"/>
    <property type="match status" value="1"/>
</dbReference>
<dbReference type="SUPFAM" id="SSF109709">
    <property type="entry name" value="KorB DNA-binding domain-like"/>
    <property type="match status" value="1"/>
</dbReference>
<dbReference type="GO" id="GO:0005694">
    <property type="term" value="C:chromosome"/>
    <property type="evidence" value="ECO:0007669"/>
    <property type="project" value="TreeGrafter"/>
</dbReference>
<dbReference type="Gene3D" id="3.90.1530.30">
    <property type="match status" value="1"/>
</dbReference>
<reference evidence="5" key="1">
    <citation type="submission" date="2016-10" db="EMBL/GenBank/DDBJ databases">
        <authorList>
            <person name="Varghese N."/>
            <person name="Submissions S."/>
        </authorList>
    </citation>
    <scope>NUCLEOTIDE SEQUENCE [LARGE SCALE GENOMIC DNA]</scope>
    <source>
        <strain evidence="5">DSM 9751</strain>
    </source>
</reference>
<dbReference type="Gene3D" id="1.10.10.2830">
    <property type="match status" value="1"/>
</dbReference>
<dbReference type="InterPro" id="IPR036086">
    <property type="entry name" value="ParB/Sulfiredoxin_sf"/>
</dbReference>
<evidence type="ECO:0000259" key="3">
    <source>
        <dbReference type="SMART" id="SM00470"/>
    </source>
</evidence>
<dbReference type="GO" id="GO:0003677">
    <property type="term" value="F:DNA binding"/>
    <property type="evidence" value="ECO:0007669"/>
    <property type="project" value="InterPro"/>
</dbReference>
<keyword evidence="5" id="KW-1185">Reference proteome</keyword>
<evidence type="ECO:0000313" key="4">
    <source>
        <dbReference type="EMBL" id="SED32696.1"/>
    </source>
</evidence>
<dbReference type="InterPro" id="IPR003115">
    <property type="entry name" value="ParB_N"/>
</dbReference>
<dbReference type="PANTHER" id="PTHR33375:SF1">
    <property type="entry name" value="CHROMOSOME-PARTITIONING PROTEIN PARB-RELATED"/>
    <property type="match status" value="1"/>
</dbReference>
<dbReference type="Proteomes" id="UP000198982">
    <property type="component" value="Unassembled WGS sequence"/>
</dbReference>
<evidence type="ECO:0000256" key="1">
    <source>
        <dbReference type="ARBA" id="ARBA00006295"/>
    </source>
</evidence>
<comment type="similarity">
    <text evidence="1">Belongs to the ParB family.</text>
</comment>
<accession>A0A1H4ZR78</accession>
<gene>
    <name evidence="4" type="ORF">SAMN05216178_6796</name>
</gene>
<dbReference type="InterPro" id="IPR013741">
    <property type="entry name" value="KorB_domain"/>
</dbReference>
<dbReference type="InterPro" id="IPR004437">
    <property type="entry name" value="ParB/RepB/Spo0J"/>
</dbReference>
<dbReference type="InterPro" id="IPR050336">
    <property type="entry name" value="Chromosome_partition/occlusion"/>
</dbReference>
<feature type="compositionally biased region" description="Low complexity" evidence="2">
    <location>
        <begin position="258"/>
        <end position="304"/>
    </location>
</feature>
<dbReference type="Pfam" id="PF08535">
    <property type="entry name" value="KorB"/>
    <property type="match status" value="1"/>
</dbReference>
<dbReference type="SMART" id="SM00470">
    <property type="entry name" value="ParB"/>
    <property type="match status" value="1"/>
</dbReference>
<evidence type="ECO:0000313" key="5">
    <source>
        <dbReference type="Proteomes" id="UP000198982"/>
    </source>
</evidence>
<proteinExistence type="inferred from homology"/>
<dbReference type="Pfam" id="PF02195">
    <property type="entry name" value="ParB_N"/>
    <property type="match status" value="1"/>
</dbReference>
<evidence type="ECO:0000256" key="2">
    <source>
        <dbReference type="SAM" id="MobiDB-lite"/>
    </source>
</evidence>
<dbReference type="GO" id="GO:0007059">
    <property type="term" value="P:chromosome segregation"/>
    <property type="evidence" value="ECO:0007669"/>
    <property type="project" value="TreeGrafter"/>
</dbReference>
<organism evidence="4 5">
    <name type="scientific">Pseudomonas saponiphila</name>
    <dbReference type="NCBI Taxonomy" id="556534"/>
    <lineage>
        <taxon>Bacteria</taxon>
        <taxon>Pseudomonadati</taxon>
        <taxon>Pseudomonadota</taxon>
        <taxon>Gammaproteobacteria</taxon>
        <taxon>Pseudomonadales</taxon>
        <taxon>Pseudomonadaceae</taxon>
        <taxon>Pseudomonas</taxon>
    </lineage>
</organism>